<dbReference type="PANTHER" id="PTHR33223:SF10">
    <property type="entry name" value="AMINOTRANSFERASE-LIKE PLANT MOBILE DOMAIN-CONTAINING PROTEIN"/>
    <property type="match status" value="1"/>
</dbReference>
<reference evidence="3" key="1">
    <citation type="submission" date="2021-05" db="UniProtKB">
        <authorList>
            <consortium name="EnsemblPlants"/>
        </authorList>
    </citation>
    <scope>IDENTIFICATION</scope>
    <source>
        <strain evidence="3">subsp. malaccensis</strain>
    </source>
</reference>
<evidence type="ECO:0000259" key="2">
    <source>
        <dbReference type="Pfam" id="PF03732"/>
    </source>
</evidence>
<sequence length="210" mass="24284">MCRAFSTTLRGPARTWFSRLRQASVSSFKQLAEKFEQNFLANARPRPSMATLLTLSQREDESLSQFMSLIEKPLVTISKMLQHANQYVAAEALVVGRCVECKKPRMELPRGMTSVVPTPPRRGLNRQELPLPRPPPLPLNVSHTEIFLQIKEMGLLQQPLLMKAVHRDQSKYCRLHRDYHDDTKDCHDLRNQIEALIWRGHLGRYLKSQE</sequence>
<dbReference type="InParanoid" id="A0A804HNF0"/>
<protein>
    <recommendedName>
        <fullName evidence="2">Retrotransposon gag domain-containing protein</fullName>
    </recommendedName>
</protein>
<dbReference type="Pfam" id="PF03732">
    <property type="entry name" value="Retrotrans_gag"/>
    <property type="match status" value="1"/>
</dbReference>
<dbReference type="OMA" id="HANQYVA"/>
<keyword evidence="4" id="KW-1185">Reference proteome</keyword>
<dbReference type="AlphaFoldDB" id="A0A804HNF0"/>
<proteinExistence type="predicted"/>
<dbReference type="EnsemblPlants" id="Ma00_t04950.1">
    <property type="protein sequence ID" value="Ma00_p04950.1"/>
    <property type="gene ID" value="Ma00_g04950"/>
</dbReference>
<dbReference type="OrthoDB" id="1740536at2759"/>
<evidence type="ECO:0000313" key="4">
    <source>
        <dbReference type="Proteomes" id="UP000012960"/>
    </source>
</evidence>
<dbReference type="PANTHER" id="PTHR33223">
    <property type="entry name" value="CCHC-TYPE DOMAIN-CONTAINING PROTEIN"/>
    <property type="match status" value="1"/>
</dbReference>
<feature type="region of interest" description="Disordered" evidence="1">
    <location>
        <begin position="110"/>
        <end position="135"/>
    </location>
</feature>
<organism evidence="3 4">
    <name type="scientific">Musa acuminata subsp. malaccensis</name>
    <name type="common">Wild banana</name>
    <name type="synonym">Musa malaccensis</name>
    <dbReference type="NCBI Taxonomy" id="214687"/>
    <lineage>
        <taxon>Eukaryota</taxon>
        <taxon>Viridiplantae</taxon>
        <taxon>Streptophyta</taxon>
        <taxon>Embryophyta</taxon>
        <taxon>Tracheophyta</taxon>
        <taxon>Spermatophyta</taxon>
        <taxon>Magnoliopsida</taxon>
        <taxon>Liliopsida</taxon>
        <taxon>Zingiberales</taxon>
        <taxon>Musaceae</taxon>
        <taxon>Musa</taxon>
    </lineage>
</organism>
<dbReference type="Proteomes" id="UP000012960">
    <property type="component" value="Unplaced"/>
</dbReference>
<dbReference type="InterPro" id="IPR005162">
    <property type="entry name" value="Retrotrans_gag_dom"/>
</dbReference>
<accession>A0A804HNF0</accession>
<feature type="domain" description="Retrotransposon gag" evidence="2">
    <location>
        <begin position="4"/>
        <end position="72"/>
    </location>
</feature>
<dbReference type="Gramene" id="Ma00_t04950.1">
    <property type="protein sequence ID" value="Ma00_p04950.1"/>
    <property type="gene ID" value="Ma00_g04950"/>
</dbReference>
<name>A0A804HNF0_MUSAM</name>
<evidence type="ECO:0000256" key="1">
    <source>
        <dbReference type="SAM" id="MobiDB-lite"/>
    </source>
</evidence>
<evidence type="ECO:0000313" key="3">
    <source>
        <dbReference type="EnsemblPlants" id="Ma00_p04950.1"/>
    </source>
</evidence>